<dbReference type="EMBL" id="JAUKVY010000001">
    <property type="protein sequence ID" value="MDO1530763.1"/>
    <property type="molecule type" value="Genomic_DNA"/>
</dbReference>
<dbReference type="RefSeq" id="WP_301802350.1">
    <property type="nucleotide sequence ID" value="NZ_JAUJZH010000001.1"/>
</dbReference>
<evidence type="ECO:0000313" key="3">
    <source>
        <dbReference type="Proteomes" id="UP001169027"/>
    </source>
</evidence>
<reference evidence="2" key="1">
    <citation type="submission" date="2023-06" db="EMBL/GenBank/DDBJ databases">
        <authorList>
            <person name="Jiang Y."/>
            <person name="Liu Q."/>
        </authorList>
    </citation>
    <scope>NUCLEOTIDE SEQUENCE</scope>
    <source>
        <strain evidence="2">CGMCC 1.12090</strain>
    </source>
</reference>
<dbReference type="Proteomes" id="UP001169027">
    <property type="component" value="Unassembled WGS sequence"/>
</dbReference>
<gene>
    <name evidence="2" type="ORF">Q2T77_00565</name>
</gene>
<name>A0ABT8RX17_9BURK</name>
<accession>A0ABT8RX17</accession>
<comment type="caution">
    <text evidence="2">The sequence shown here is derived from an EMBL/GenBank/DDBJ whole genome shotgun (WGS) entry which is preliminary data.</text>
</comment>
<feature type="region of interest" description="Disordered" evidence="1">
    <location>
        <begin position="1"/>
        <end position="54"/>
    </location>
</feature>
<keyword evidence="3" id="KW-1185">Reference proteome</keyword>
<evidence type="ECO:0000256" key="1">
    <source>
        <dbReference type="SAM" id="MobiDB-lite"/>
    </source>
</evidence>
<feature type="region of interest" description="Disordered" evidence="1">
    <location>
        <begin position="60"/>
        <end position="79"/>
    </location>
</feature>
<evidence type="ECO:0000313" key="2">
    <source>
        <dbReference type="EMBL" id="MDO1530763.1"/>
    </source>
</evidence>
<feature type="compositionally biased region" description="Polar residues" evidence="1">
    <location>
        <begin position="12"/>
        <end position="30"/>
    </location>
</feature>
<proteinExistence type="predicted"/>
<sequence>MLAASAYAQNPPGASSEQQTITNSKQQSRAQAKVDARPQGKAKKPVGDEAKSSGISAIATGKDAAAGKAGIGKEWAMHG</sequence>
<organism evidence="2 3">
    <name type="scientific">Variovorax ginsengisoli</name>
    <dbReference type="NCBI Taxonomy" id="363844"/>
    <lineage>
        <taxon>Bacteria</taxon>
        <taxon>Pseudomonadati</taxon>
        <taxon>Pseudomonadota</taxon>
        <taxon>Betaproteobacteria</taxon>
        <taxon>Burkholderiales</taxon>
        <taxon>Comamonadaceae</taxon>
        <taxon>Variovorax</taxon>
    </lineage>
</organism>
<protein>
    <submittedName>
        <fullName evidence="2">Uncharacterized protein</fullName>
    </submittedName>
</protein>